<dbReference type="SUPFAM" id="SSF46689">
    <property type="entry name" value="Homeodomain-like"/>
    <property type="match status" value="1"/>
</dbReference>
<gene>
    <name evidence="4" type="ORF">DEH80_01055</name>
</gene>
<dbReference type="OrthoDB" id="116240at2"/>
<dbReference type="Gene3D" id="1.10.357.10">
    <property type="entry name" value="Tetracycline Repressor, domain 2"/>
    <property type="match status" value="1"/>
</dbReference>
<name>A0A363UQN7_9GAMM</name>
<feature type="domain" description="HTH tetR-type" evidence="3">
    <location>
        <begin position="51"/>
        <end position="111"/>
    </location>
</feature>
<keyword evidence="1 2" id="KW-0238">DNA-binding</keyword>
<comment type="caution">
    <text evidence="4">The sequence shown here is derived from an EMBL/GenBank/DDBJ whole genome shotgun (WGS) entry which is preliminary data.</text>
</comment>
<evidence type="ECO:0000256" key="2">
    <source>
        <dbReference type="PROSITE-ProRule" id="PRU00335"/>
    </source>
</evidence>
<accession>A0A363UQN7</accession>
<dbReference type="GO" id="GO:0003677">
    <property type="term" value="F:DNA binding"/>
    <property type="evidence" value="ECO:0007669"/>
    <property type="project" value="UniProtKB-UniRule"/>
</dbReference>
<reference evidence="4 5" key="1">
    <citation type="submission" date="2018-05" db="EMBL/GenBank/DDBJ databases">
        <title>Abyssibacter profundi OUC007T gen. nov., sp. nov, a marine bacterium isolated from seawater of the Mariana Trench.</title>
        <authorList>
            <person name="Zhou S."/>
        </authorList>
    </citation>
    <scope>NUCLEOTIDE SEQUENCE [LARGE SCALE GENOMIC DNA]</scope>
    <source>
        <strain evidence="4 5">OUC007</strain>
    </source>
</reference>
<organism evidence="4 5">
    <name type="scientific">Abyssibacter profundi</name>
    <dbReference type="NCBI Taxonomy" id="2182787"/>
    <lineage>
        <taxon>Bacteria</taxon>
        <taxon>Pseudomonadati</taxon>
        <taxon>Pseudomonadota</taxon>
        <taxon>Gammaproteobacteria</taxon>
        <taxon>Chromatiales</taxon>
        <taxon>Oceanococcaceae</taxon>
        <taxon>Abyssibacter</taxon>
    </lineage>
</organism>
<evidence type="ECO:0000256" key="1">
    <source>
        <dbReference type="ARBA" id="ARBA00023125"/>
    </source>
</evidence>
<dbReference type="AlphaFoldDB" id="A0A363UQN7"/>
<evidence type="ECO:0000313" key="4">
    <source>
        <dbReference type="EMBL" id="PWN57756.1"/>
    </source>
</evidence>
<keyword evidence="5" id="KW-1185">Reference proteome</keyword>
<evidence type="ECO:0000259" key="3">
    <source>
        <dbReference type="PROSITE" id="PS50977"/>
    </source>
</evidence>
<dbReference type="RefSeq" id="WP_109718612.1">
    <property type="nucleotide sequence ID" value="NZ_QEQK01000001.1"/>
</dbReference>
<proteinExistence type="predicted"/>
<dbReference type="EMBL" id="QEQK01000001">
    <property type="protein sequence ID" value="PWN57756.1"/>
    <property type="molecule type" value="Genomic_DNA"/>
</dbReference>
<dbReference type="InterPro" id="IPR001647">
    <property type="entry name" value="HTH_TetR"/>
</dbReference>
<feature type="DNA-binding region" description="H-T-H motif" evidence="2">
    <location>
        <begin position="74"/>
        <end position="93"/>
    </location>
</feature>
<dbReference type="Proteomes" id="UP000251800">
    <property type="component" value="Unassembled WGS sequence"/>
</dbReference>
<evidence type="ECO:0000313" key="5">
    <source>
        <dbReference type="Proteomes" id="UP000251800"/>
    </source>
</evidence>
<dbReference type="InterPro" id="IPR009057">
    <property type="entry name" value="Homeodomain-like_sf"/>
</dbReference>
<dbReference type="PROSITE" id="PS50977">
    <property type="entry name" value="HTH_TETR_2"/>
    <property type="match status" value="1"/>
</dbReference>
<sequence length="251" mass="28499">MANPERVATDRTQEVIAAARCRIEHPDLDGGTTRWTLPRGVHNLSPAEVEASQRARIFYGVVHSVARKGYTASTIADICGLAKLSKTTFYQLFPDKESAFLAGYEAVHEELVKQVKRYRTKEESWSERMRESLRVYLAFNFANPACAKSFLLEIHAAGSRAWSMRDWGHEQFAELHRKLYADRRLDAPELPELPQEIFLAVIAALEEMVCTYLRRGLEQDMLDLLPRALFLIEAVYSGHPSAMRALEQGSD</sequence>
<protein>
    <recommendedName>
        <fullName evidence="3">HTH tetR-type domain-containing protein</fullName>
    </recommendedName>
</protein>